<dbReference type="EMBL" id="JAGGKT010000005">
    <property type="protein sequence ID" value="MBP1932192.1"/>
    <property type="molecule type" value="Genomic_DNA"/>
</dbReference>
<evidence type="ECO:0000313" key="5">
    <source>
        <dbReference type="Proteomes" id="UP001519343"/>
    </source>
</evidence>
<evidence type="ECO:0000256" key="2">
    <source>
        <dbReference type="ARBA" id="ARBA00022801"/>
    </source>
</evidence>
<evidence type="ECO:0000256" key="1">
    <source>
        <dbReference type="ARBA" id="ARBA00005336"/>
    </source>
</evidence>
<feature type="domain" description="Glycoside hydrolase family 3 C-terminal" evidence="3">
    <location>
        <begin position="39"/>
        <end position="116"/>
    </location>
</feature>
<dbReference type="Proteomes" id="UP001519343">
    <property type="component" value="Unassembled WGS sequence"/>
</dbReference>
<dbReference type="InterPro" id="IPR002772">
    <property type="entry name" value="Glyco_hydro_3_C"/>
</dbReference>
<dbReference type="PANTHER" id="PTHR30480">
    <property type="entry name" value="BETA-HEXOSAMINIDASE-RELATED"/>
    <property type="match status" value="1"/>
</dbReference>
<proteinExistence type="inferred from homology"/>
<gene>
    <name evidence="4" type="ORF">J2Z37_002193</name>
</gene>
<evidence type="ECO:0000313" key="4">
    <source>
        <dbReference type="EMBL" id="MBP1932192.1"/>
    </source>
</evidence>
<dbReference type="PANTHER" id="PTHR30480:SF13">
    <property type="entry name" value="BETA-HEXOSAMINIDASE"/>
    <property type="match status" value="1"/>
</dbReference>
<keyword evidence="5" id="KW-1185">Reference proteome</keyword>
<sequence length="127" mass="13730">MNKRIAKSLEEYGINVELASNESTDVFSLAEKQNAVVVSTSNVRQDSPQQNFVQNLLQSGKPVIVVAVRNPYDIAAFPEVDAYLATYSTHPKSLDAAVDIIVGELNPTGKLPVEIPGLYPFGLGLRG</sequence>
<comment type="caution">
    <text evidence="4">The sequence shown here is derived from an EMBL/GenBank/DDBJ whole genome shotgun (WGS) entry which is preliminary data.</text>
</comment>
<organism evidence="4 5">
    <name type="scientific">Ammoniphilus resinae</name>
    <dbReference type="NCBI Taxonomy" id="861532"/>
    <lineage>
        <taxon>Bacteria</taxon>
        <taxon>Bacillati</taxon>
        <taxon>Bacillota</taxon>
        <taxon>Bacilli</taxon>
        <taxon>Bacillales</taxon>
        <taxon>Paenibacillaceae</taxon>
        <taxon>Aneurinibacillus group</taxon>
        <taxon>Ammoniphilus</taxon>
    </lineage>
</organism>
<dbReference type="InterPro" id="IPR050226">
    <property type="entry name" value="NagZ_Beta-hexosaminidase"/>
</dbReference>
<comment type="similarity">
    <text evidence="1">Belongs to the glycosyl hydrolase 3 family.</text>
</comment>
<dbReference type="Pfam" id="PF01915">
    <property type="entry name" value="Glyco_hydro_3_C"/>
    <property type="match status" value="1"/>
</dbReference>
<dbReference type="SUPFAM" id="SSF52279">
    <property type="entry name" value="Beta-D-glucan exohydrolase, C-terminal domain"/>
    <property type="match status" value="1"/>
</dbReference>
<keyword evidence="2" id="KW-0378">Hydrolase</keyword>
<dbReference type="Gene3D" id="3.40.50.1700">
    <property type="entry name" value="Glycoside hydrolase family 3 C-terminal domain"/>
    <property type="match status" value="1"/>
</dbReference>
<protein>
    <submittedName>
        <fullName evidence="4">Menaquinone-dependent protoporphyrinogen IX oxidase</fullName>
    </submittedName>
</protein>
<evidence type="ECO:0000259" key="3">
    <source>
        <dbReference type="Pfam" id="PF01915"/>
    </source>
</evidence>
<name>A0ABS4GPI9_9BACL</name>
<reference evidence="4 5" key="1">
    <citation type="submission" date="2021-03" db="EMBL/GenBank/DDBJ databases">
        <title>Genomic Encyclopedia of Type Strains, Phase IV (KMG-IV): sequencing the most valuable type-strain genomes for metagenomic binning, comparative biology and taxonomic classification.</title>
        <authorList>
            <person name="Goeker M."/>
        </authorList>
    </citation>
    <scope>NUCLEOTIDE SEQUENCE [LARGE SCALE GENOMIC DNA]</scope>
    <source>
        <strain evidence="4 5">DSM 24738</strain>
    </source>
</reference>
<accession>A0ABS4GPI9</accession>
<dbReference type="InterPro" id="IPR036881">
    <property type="entry name" value="Glyco_hydro_3_C_sf"/>
</dbReference>